<organism evidence="1 2">
    <name type="scientific">Faecalibacterium cf. prausnitzii KLE1255</name>
    <dbReference type="NCBI Taxonomy" id="748224"/>
    <lineage>
        <taxon>Bacteria</taxon>
        <taxon>Bacillati</taxon>
        <taxon>Bacillota</taxon>
        <taxon>Clostridia</taxon>
        <taxon>Eubacteriales</taxon>
        <taxon>Oscillospiraceae</taxon>
        <taxon>Faecalibacterium</taxon>
    </lineage>
</organism>
<accession>E2ZHC9</accession>
<evidence type="ECO:0000313" key="1">
    <source>
        <dbReference type="EMBL" id="EFQ07416.1"/>
    </source>
</evidence>
<dbReference type="BioCyc" id="FCF748224-HMP:GTSS-3374-MONOMER"/>
<gene>
    <name evidence="1" type="ORF">HMPREF9436_01067</name>
</gene>
<dbReference type="EMBL" id="AECU01000089">
    <property type="protein sequence ID" value="EFQ07416.1"/>
    <property type="molecule type" value="Genomic_DNA"/>
</dbReference>
<dbReference type="HOGENOM" id="CLU_3183892_0_0_9"/>
<dbReference type="Proteomes" id="UP000006028">
    <property type="component" value="Unassembled WGS sequence"/>
</dbReference>
<proteinExistence type="predicted"/>
<dbReference type="AlphaFoldDB" id="E2ZHC9"/>
<sequence>MLLKPPYGIIASEAAENKKCRLLFGNRQIIIKSYVAVFISRRTGTL</sequence>
<reference evidence="1 2" key="1">
    <citation type="submission" date="2010-08" db="EMBL/GenBank/DDBJ databases">
        <authorList>
            <person name="Weinstock G."/>
            <person name="Sodergren E."/>
            <person name="Clifton S."/>
            <person name="Fulton L."/>
            <person name="Fulton B."/>
            <person name="Courtney L."/>
            <person name="Fronick C."/>
            <person name="Harrison M."/>
            <person name="Strong C."/>
            <person name="Farmer C."/>
            <person name="Delahaunty K."/>
            <person name="Markovic C."/>
            <person name="Hall O."/>
            <person name="Minx P."/>
            <person name="Tomlinson C."/>
            <person name="Mitreva M."/>
            <person name="Hou S."/>
            <person name="Chen J."/>
            <person name="Wollam A."/>
            <person name="Pepin K.H."/>
            <person name="Johnson M."/>
            <person name="Bhonagiri V."/>
            <person name="Zhang X."/>
            <person name="Suruliraj S."/>
            <person name="Warren W."/>
            <person name="Chinwalla A."/>
            <person name="Mardis E.R."/>
            <person name="Wilson R.K."/>
        </authorList>
    </citation>
    <scope>NUCLEOTIDE SEQUENCE [LARGE SCALE GENOMIC DNA]</scope>
    <source>
        <strain evidence="1 2">KLE1255</strain>
    </source>
</reference>
<name>E2ZHC9_9FIRM</name>
<protein>
    <submittedName>
        <fullName evidence="1">Uncharacterized protein</fullName>
    </submittedName>
</protein>
<evidence type="ECO:0000313" key="2">
    <source>
        <dbReference type="Proteomes" id="UP000006028"/>
    </source>
</evidence>
<comment type="caution">
    <text evidence="1">The sequence shown here is derived from an EMBL/GenBank/DDBJ whole genome shotgun (WGS) entry which is preliminary data.</text>
</comment>